<evidence type="ECO:0000259" key="8">
    <source>
        <dbReference type="Pfam" id="PF01643"/>
    </source>
</evidence>
<dbReference type="OrthoDB" id="9801517at2"/>
<dbReference type="GO" id="GO:0000036">
    <property type="term" value="F:acyl carrier activity"/>
    <property type="evidence" value="ECO:0007669"/>
    <property type="project" value="TreeGrafter"/>
</dbReference>
<dbReference type="Proteomes" id="UP000236736">
    <property type="component" value="Unassembled WGS sequence"/>
</dbReference>
<feature type="domain" description="Acyl-ACP thioesterase-like C-terminal" evidence="9">
    <location>
        <begin position="159"/>
        <end position="213"/>
    </location>
</feature>
<dbReference type="GO" id="GO:0016297">
    <property type="term" value="F:fatty acyl-[ACP] hydrolase activity"/>
    <property type="evidence" value="ECO:0007669"/>
    <property type="project" value="InterPro"/>
</dbReference>
<evidence type="ECO:0000313" key="10">
    <source>
        <dbReference type="EMBL" id="SEF43247.1"/>
    </source>
</evidence>
<keyword evidence="4" id="KW-0276">Fatty acid metabolism</keyword>
<protein>
    <submittedName>
        <fullName evidence="10">Acyl-ACP thioesterase</fullName>
    </submittedName>
</protein>
<dbReference type="InterPro" id="IPR049427">
    <property type="entry name" value="Acyl-ACP_TE_C"/>
</dbReference>
<dbReference type="Gene3D" id="3.10.129.10">
    <property type="entry name" value="Hotdog Thioesterase"/>
    <property type="match status" value="1"/>
</dbReference>
<dbReference type="PANTHER" id="PTHR31727">
    <property type="entry name" value="OLEOYL-ACYL CARRIER PROTEIN THIOESTERASE 1, CHLOROPLASTIC"/>
    <property type="match status" value="1"/>
</dbReference>
<dbReference type="SUPFAM" id="SSF54637">
    <property type="entry name" value="Thioesterase/thiol ester dehydrase-isomerase"/>
    <property type="match status" value="2"/>
</dbReference>
<keyword evidence="11" id="KW-1185">Reference proteome</keyword>
<dbReference type="CDD" id="cd00586">
    <property type="entry name" value="4HBT"/>
    <property type="match status" value="2"/>
</dbReference>
<dbReference type="InterPro" id="IPR029069">
    <property type="entry name" value="HotDog_dom_sf"/>
</dbReference>
<keyword evidence="7" id="KW-0275">Fatty acid biosynthesis</keyword>
<keyword evidence="5" id="KW-0809">Transit peptide</keyword>
<reference evidence="11" key="1">
    <citation type="submission" date="2016-10" db="EMBL/GenBank/DDBJ databases">
        <authorList>
            <person name="Varghese N."/>
            <person name="Submissions S."/>
        </authorList>
    </citation>
    <scope>NUCLEOTIDE SEQUENCE [LARGE SCALE GENOMIC DNA]</scope>
    <source>
        <strain evidence="11">DSM 17298</strain>
    </source>
</reference>
<comment type="similarity">
    <text evidence="1">Belongs to the acyl-ACP thioesterase family.</text>
</comment>
<evidence type="ECO:0000313" key="11">
    <source>
        <dbReference type="Proteomes" id="UP000236736"/>
    </source>
</evidence>
<evidence type="ECO:0000256" key="4">
    <source>
        <dbReference type="ARBA" id="ARBA00022832"/>
    </source>
</evidence>
<feature type="domain" description="Acyl-ACP thioesterase N-terminal hotdog" evidence="8">
    <location>
        <begin position="8"/>
        <end position="124"/>
    </location>
</feature>
<name>A0A1H5S093_9BACT</name>
<evidence type="ECO:0000259" key="9">
    <source>
        <dbReference type="Pfam" id="PF20791"/>
    </source>
</evidence>
<dbReference type="STRING" id="1120964.GCA_001313265_00266"/>
<evidence type="ECO:0000256" key="7">
    <source>
        <dbReference type="ARBA" id="ARBA00023160"/>
    </source>
</evidence>
<keyword evidence="2" id="KW-0444">Lipid biosynthesis</keyword>
<sequence>MIIPENLQFQLPYEVGSFQVQPDGKISLTSLADLLQEIAWKHADSADFGRNLQESNQMWVLARLEINLLEFPKWGQQIQLFTGGRGADKLFAFREFLILDHNDEVLARAMSSWLLLNSESKRILKPESVLPSELFDPTKKPDWQPGKISISGDLIATETVQARFSDLDLNYHVNNTSYIRWVENLLFDQGVRPDSLAINYLSECVAGDRISIRLYRSESWFSVEGKVGDKLVFTAKV</sequence>
<dbReference type="Pfam" id="PF20791">
    <property type="entry name" value="Acyl-ACP_TE_C"/>
    <property type="match status" value="1"/>
</dbReference>
<dbReference type="EMBL" id="FNVR01000001">
    <property type="protein sequence ID" value="SEF43247.1"/>
    <property type="molecule type" value="Genomic_DNA"/>
</dbReference>
<keyword evidence="6" id="KW-0443">Lipid metabolism</keyword>
<dbReference type="PANTHER" id="PTHR31727:SF6">
    <property type="entry name" value="OLEOYL-ACYL CARRIER PROTEIN THIOESTERASE 1, CHLOROPLASTIC"/>
    <property type="match status" value="1"/>
</dbReference>
<dbReference type="AlphaFoldDB" id="A0A1H5S093"/>
<dbReference type="RefSeq" id="WP_103922916.1">
    <property type="nucleotide sequence ID" value="NZ_FNVR01000001.1"/>
</dbReference>
<dbReference type="InterPro" id="IPR045023">
    <property type="entry name" value="FATA/B"/>
</dbReference>
<dbReference type="Pfam" id="PF01643">
    <property type="entry name" value="Acyl-ACP_TE"/>
    <property type="match status" value="1"/>
</dbReference>
<keyword evidence="3" id="KW-0378">Hydrolase</keyword>
<evidence type="ECO:0000256" key="2">
    <source>
        <dbReference type="ARBA" id="ARBA00022516"/>
    </source>
</evidence>
<gene>
    <name evidence="10" type="ORF">SAMN03080598_00180</name>
</gene>
<organism evidence="10 11">
    <name type="scientific">Algoriphagus boritolerans DSM 17298 = JCM 18970</name>
    <dbReference type="NCBI Taxonomy" id="1120964"/>
    <lineage>
        <taxon>Bacteria</taxon>
        <taxon>Pseudomonadati</taxon>
        <taxon>Bacteroidota</taxon>
        <taxon>Cytophagia</taxon>
        <taxon>Cytophagales</taxon>
        <taxon>Cyclobacteriaceae</taxon>
        <taxon>Algoriphagus</taxon>
    </lineage>
</organism>
<proteinExistence type="inferred from homology"/>
<dbReference type="InterPro" id="IPR002864">
    <property type="entry name" value="Acyl-ACP_thioesterase_NHD"/>
</dbReference>
<evidence type="ECO:0000256" key="5">
    <source>
        <dbReference type="ARBA" id="ARBA00022946"/>
    </source>
</evidence>
<evidence type="ECO:0000256" key="6">
    <source>
        <dbReference type="ARBA" id="ARBA00023098"/>
    </source>
</evidence>
<accession>A0A1H5S093</accession>
<evidence type="ECO:0000256" key="3">
    <source>
        <dbReference type="ARBA" id="ARBA00022801"/>
    </source>
</evidence>
<evidence type="ECO:0000256" key="1">
    <source>
        <dbReference type="ARBA" id="ARBA00006500"/>
    </source>
</evidence>